<name>A0A2U8FBR4_9HELI</name>
<protein>
    <submittedName>
        <fullName evidence="1">Uncharacterized protein</fullName>
    </submittedName>
</protein>
<sequence>MLVIIANNTQTIESKNILQAGVKDTIKSYHSKSSSTFFGLSKREFKETSLKEQAQYALVNSDANLSYKALSSLVLEGVRLNAKRISLGAKTLEIKPLVLESIETKEWSKGTLLSPSFMQESLERVSLTPSFIESKDLSINTLSTTIKASHIKARNVNINTQALALISLKNREYKSSFSSNASSFLLAKNTKEGFIKEVAMPSTLSFSNSFVLNGRELSKEVQELSNRSNFIAKDKESKVRVGLGELSSNNKELGDNTTKGLNQDVQELSKGFNNKTQESLKAKDNHTPLIISSEMPLALDSSIIFSKALLENKQWSERSKSLTPLSHLLLEAALAYVSAGINLPIHSTFVSSVAKGSMQGALGSGVFQVSNKLLDSKNALSFRSFTKDTLGGGLKGGIGLLPLNLSLVEGIETLPLREIVLNASVDTLVYKESFKESLLGHSLLALGNSLYKGVGDIAQIQSIEGNSLFKEGGLGKVVLHSGVGGVMAALNKENFFKGALISGIYESIAPLRGNPIEHKEREVLISKVYGGVVGGLLGGNSLMALGSALSESAERYNRQLHAEDGRLIAVEKGVNDGEVEILNEKEEKAFEEKYKGKVEKYKGAFIFTQPIPEKYQDTYNLNNPQDFETLRSRTDMSYTNLDSKVIIATGMNTDTIKAQERVNFTQNLLGQQVGIIHNDTHGYFKDTLEYKSGLTLKDSLNAHTLQQITKNSQNSVVFKDKDFVTQYPKTILVHSAANEDIKKANFLNATMGAKTNYNLISVGSPIAESELRESTNAVGATLVRQVNDHRDPITNPRGAVVDVVGGGAAGAVRGGITGGILGGIAGGITGLVGGIGITLYNLDEYHSFESYFKNPEFQLQQTIQNLLMENAMKGMKEQGLSNDKD</sequence>
<evidence type="ECO:0000313" key="1">
    <source>
        <dbReference type="EMBL" id="AWI33337.1"/>
    </source>
</evidence>
<dbReference type="EMBL" id="CP021886">
    <property type="protein sequence ID" value="AWI33337.1"/>
    <property type="molecule type" value="Genomic_DNA"/>
</dbReference>
<reference evidence="1 2" key="1">
    <citation type="submission" date="2017-06" db="EMBL/GenBank/DDBJ databases">
        <title>Complete genome of Helicobacter apodemus.</title>
        <authorList>
            <person name="Cho S."/>
        </authorList>
    </citation>
    <scope>NUCLEOTIDE SEQUENCE [LARGE SCALE GENOMIC DNA]</scope>
    <source>
        <strain evidence="2">SNUVETPUB-15-01</strain>
    </source>
</reference>
<organism evidence="1 2">
    <name type="scientific">Helicobacter apodemus</name>
    <dbReference type="NCBI Taxonomy" id="135569"/>
    <lineage>
        <taxon>Bacteria</taxon>
        <taxon>Pseudomonadati</taxon>
        <taxon>Campylobacterota</taxon>
        <taxon>Epsilonproteobacteria</taxon>
        <taxon>Campylobacterales</taxon>
        <taxon>Helicobacteraceae</taxon>
        <taxon>Helicobacter</taxon>
    </lineage>
</organism>
<gene>
    <name evidence="1" type="ORF">CDV25_00145</name>
</gene>
<proteinExistence type="predicted"/>
<dbReference type="RefSeq" id="WP_108910259.1">
    <property type="nucleotide sequence ID" value="NZ_CP021886.1"/>
</dbReference>
<dbReference type="Proteomes" id="UP000244890">
    <property type="component" value="Chromosome"/>
</dbReference>
<accession>A0A2U8FBR4</accession>
<dbReference type="AlphaFoldDB" id="A0A2U8FBR4"/>
<dbReference type="KEGG" id="had:CDV25_00145"/>
<evidence type="ECO:0000313" key="2">
    <source>
        <dbReference type="Proteomes" id="UP000244890"/>
    </source>
</evidence>